<dbReference type="GO" id="GO:0046933">
    <property type="term" value="F:proton-transporting ATP synthase activity, rotational mechanism"/>
    <property type="evidence" value="ECO:0007669"/>
    <property type="project" value="UniProtKB-UniRule"/>
</dbReference>
<evidence type="ECO:0000256" key="8">
    <source>
        <dbReference type="ARBA" id="ARBA00023196"/>
    </source>
</evidence>
<accession>A0A936F3U8</accession>
<dbReference type="GO" id="GO:0045259">
    <property type="term" value="C:proton-transporting ATP synthase complex"/>
    <property type="evidence" value="ECO:0007669"/>
    <property type="project" value="UniProtKB-KW"/>
</dbReference>
<keyword evidence="6 10" id="KW-0406">Ion transport</keyword>
<dbReference type="Pfam" id="PF00231">
    <property type="entry name" value="ATP-synt"/>
    <property type="match status" value="1"/>
</dbReference>
<evidence type="ECO:0000256" key="4">
    <source>
        <dbReference type="ARBA" id="ARBA00022448"/>
    </source>
</evidence>
<evidence type="ECO:0000256" key="2">
    <source>
        <dbReference type="ARBA" id="ARBA00004170"/>
    </source>
</evidence>
<comment type="subcellular location">
    <subcellularLocation>
        <location evidence="10">Cell membrane</location>
        <topology evidence="10">Peripheral membrane protein</topology>
    </subcellularLocation>
    <subcellularLocation>
        <location evidence="2">Membrane</location>
        <topology evidence="2">Peripheral membrane protein</topology>
    </subcellularLocation>
</comment>
<evidence type="ECO:0000256" key="10">
    <source>
        <dbReference type="HAMAP-Rule" id="MF_00815"/>
    </source>
</evidence>
<dbReference type="GO" id="GO:0042777">
    <property type="term" value="P:proton motive force-driven plasma membrane ATP synthesis"/>
    <property type="evidence" value="ECO:0007669"/>
    <property type="project" value="UniProtKB-UniRule"/>
</dbReference>
<dbReference type="PANTHER" id="PTHR11693">
    <property type="entry name" value="ATP SYNTHASE GAMMA CHAIN"/>
    <property type="match status" value="1"/>
</dbReference>
<dbReference type="HAMAP" id="MF_00815">
    <property type="entry name" value="ATP_synth_gamma_bact"/>
    <property type="match status" value="1"/>
</dbReference>
<dbReference type="PRINTS" id="PR00126">
    <property type="entry name" value="ATPASEGAMMA"/>
</dbReference>
<evidence type="ECO:0000256" key="9">
    <source>
        <dbReference type="ARBA" id="ARBA00023310"/>
    </source>
</evidence>
<evidence type="ECO:0000256" key="1">
    <source>
        <dbReference type="ARBA" id="ARBA00003456"/>
    </source>
</evidence>
<dbReference type="InterPro" id="IPR000131">
    <property type="entry name" value="ATP_synth_F1_gsu"/>
</dbReference>
<protein>
    <recommendedName>
        <fullName evidence="10">ATP synthase gamma chain</fullName>
    </recommendedName>
    <alternativeName>
        <fullName evidence="10">ATP synthase F1 sector gamma subunit</fullName>
    </alternativeName>
    <alternativeName>
        <fullName evidence="10">F-ATPase gamma subunit</fullName>
    </alternativeName>
</protein>
<keyword evidence="10" id="KW-1003">Cell membrane</keyword>
<evidence type="ECO:0000313" key="12">
    <source>
        <dbReference type="Proteomes" id="UP000709959"/>
    </source>
</evidence>
<dbReference type="NCBIfam" id="TIGR01146">
    <property type="entry name" value="ATPsyn_F1gamma"/>
    <property type="match status" value="1"/>
</dbReference>
<evidence type="ECO:0000256" key="7">
    <source>
        <dbReference type="ARBA" id="ARBA00023136"/>
    </source>
</evidence>
<organism evidence="11 12">
    <name type="scientific">Candidatus Geothrix odensensis</name>
    <dbReference type="NCBI Taxonomy" id="2954440"/>
    <lineage>
        <taxon>Bacteria</taxon>
        <taxon>Pseudomonadati</taxon>
        <taxon>Acidobacteriota</taxon>
        <taxon>Holophagae</taxon>
        <taxon>Holophagales</taxon>
        <taxon>Holophagaceae</taxon>
        <taxon>Geothrix</taxon>
    </lineage>
</organism>
<comment type="subunit">
    <text evidence="10">F-type ATPases have 2 components, CF(1) - the catalytic core - and CF(0) - the membrane proton channel. CF(1) has five subunits: alpha(3), beta(3), gamma(1), delta(1), epsilon(1). CF(0) has three main subunits: a, b and c.</text>
</comment>
<gene>
    <name evidence="10 11" type="primary">atpG</name>
    <name evidence="11" type="ORF">IPN91_13570</name>
</gene>
<keyword evidence="7 10" id="KW-0472">Membrane</keyword>
<evidence type="ECO:0000256" key="6">
    <source>
        <dbReference type="ARBA" id="ARBA00023065"/>
    </source>
</evidence>
<comment type="function">
    <text evidence="1 10">Produces ATP from ADP in the presence of a proton gradient across the membrane. The gamma chain is believed to be important in regulating ATPase activity and the flow of protons through the CF(0) complex.</text>
</comment>
<sequence>MAGLQDIRRRIRSVKNTQQVTKAMKMISAVKLRKSQERLVALRPYASKMMEVVRRVVGRIKGDSEIQPGPAAQAFLSPREEKRIRVVLVASDKGLCGGFNANVLKAATVFVSECQAEIVHVDVVGKRAAEWAKKRKLAPAGEYLNVPLAGLQQVVTEISKGASEQYHAGEIDALYVIYNYFNSAVAQTPTVFRVFPMDLDRRAEGRDAVEVSHLLEPDPNAVLETLLPRFVETELLRNLLESSASEHGARMAAMDKASNNAGEMIAKLTLTMNKIRQASITNQIIEIVSGAKEPRTPGIHPSSCSSLSHFVFRGSSLRSPTPFKAA</sequence>
<name>A0A936F3U8_9BACT</name>
<keyword evidence="8 10" id="KW-0139">CF(1)</keyword>
<evidence type="ECO:0000313" key="11">
    <source>
        <dbReference type="EMBL" id="MBK8573624.1"/>
    </source>
</evidence>
<proteinExistence type="inferred from homology"/>
<dbReference type="Gene3D" id="3.40.1380.10">
    <property type="match status" value="1"/>
</dbReference>
<dbReference type="SUPFAM" id="SSF52943">
    <property type="entry name" value="ATP synthase (F1-ATPase), gamma subunit"/>
    <property type="match status" value="1"/>
</dbReference>
<dbReference type="PANTHER" id="PTHR11693:SF22">
    <property type="entry name" value="ATP SYNTHASE SUBUNIT GAMMA, MITOCHONDRIAL"/>
    <property type="match status" value="1"/>
</dbReference>
<comment type="similarity">
    <text evidence="3 10">Belongs to the ATPase gamma chain family.</text>
</comment>
<dbReference type="Proteomes" id="UP000709959">
    <property type="component" value="Unassembled WGS sequence"/>
</dbReference>
<keyword evidence="4 10" id="KW-0813">Transport</keyword>
<dbReference type="InterPro" id="IPR035968">
    <property type="entry name" value="ATP_synth_F1_ATPase_gsu"/>
</dbReference>
<keyword evidence="9 10" id="KW-0066">ATP synthesis</keyword>
<reference evidence="11 12" key="1">
    <citation type="submission" date="2020-10" db="EMBL/GenBank/DDBJ databases">
        <title>Connecting structure to function with the recovery of over 1000 high-quality activated sludge metagenome-assembled genomes encoding full-length rRNA genes using long-read sequencing.</title>
        <authorList>
            <person name="Singleton C.M."/>
            <person name="Petriglieri F."/>
            <person name="Kristensen J.M."/>
            <person name="Kirkegaard R.H."/>
            <person name="Michaelsen T.Y."/>
            <person name="Andersen M.H."/>
            <person name="Karst S.M."/>
            <person name="Dueholm M.S."/>
            <person name="Nielsen P.H."/>
            <person name="Albertsen M."/>
        </authorList>
    </citation>
    <scope>NUCLEOTIDE SEQUENCE [LARGE SCALE GENOMIC DNA]</scope>
    <source>
        <strain evidence="11">OdNE_18-Q3-R46-58_MAXAC.008</strain>
    </source>
</reference>
<keyword evidence="5 10" id="KW-0375">Hydrogen ion transport</keyword>
<evidence type="ECO:0000256" key="3">
    <source>
        <dbReference type="ARBA" id="ARBA00007681"/>
    </source>
</evidence>
<dbReference type="Gene3D" id="1.10.287.80">
    <property type="entry name" value="ATP synthase, gamma subunit, helix hairpin domain"/>
    <property type="match status" value="1"/>
</dbReference>
<dbReference type="EMBL" id="JADKCH010000024">
    <property type="protein sequence ID" value="MBK8573624.1"/>
    <property type="molecule type" value="Genomic_DNA"/>
</dbReference>
<dbReference type="GO" id="GO:0005886">
    <property type="term" value="C:plasma membrane"/>
    <property type="evidence" value="ECO:0007669"/>
    <property type="project" value="UniProtKB-SubCell"/>
</dbReference>
<evidence type="ECO:0000256" key="5">
    <source>
        <dbReference type="ARBA" id="ARBA00022781"/>
    </source>
</evidence>
<dbReference type="GO" id="GO:0005524">
    <property type="term" value="F:ATP binding"/>
    <property type="evidence" value="ECO:0007669"/>
    <property type="project" value="UniProtKB-UniRule"/>
</dbReference>
<dbReference type="AlphaFoldDB" id="A0A936F3U8"/>
<comment type="caution">
    <text evidence="11">The sequence shown here is derived from an EMBL/GenBank/DDBJ whole genome shotgun (WGS) entry which is preliminary data.</text>
</comment>
<dbReference type="CDD" id="cd12151">
    <property type="entry name" value="F1-ATPase_gamma"/>
    <property type="match status" value="1"/>
</dbReference>